<evidence type="ECO:0000313" key="3">
    <source>
        <dbReference type="EMBL" id="SEA62089.1"/>
    </source>
</evidence>
<keyword evidence="1" id="KW-0472">Membrane</keyword>
<dbReference type="AlphaFoldDB" id="A0A1H4CP23"/>
<feature type="signal peptide" evidence="2">
    <location>
        <begin position="1"/>
        <end position="24"/>
    </location>
</feature>
<dbReference type="InterPro" id="IPR014231">
    <property type="entry name" value="Spore_YpjB"/>
</dbReference>
<accession>A0A1H4CP23</accession>
<evidence type="ECO:0000256" key="1">
    <source>
        <dbReference type="SAM" id="Phobius"/>
    </source>
</evidence>
<dbReference type="RefSeq" id="WP_176791435.1">
    <property type="nucleotide sequence ID" value="NZ_FNQR01000006.1"/>
</dbReference>
<feature type="transmembrane region" description="Helical" evidence="1">
    <location>
        <begin position="206"/>
        <end position="227"/>
    </location>
</feature>
<sequence length="248" mass="28678">MLRKSSTVGLLFILSCILFTPVQAAAPNTIPEFLDEYYEAVNKGDLTLSHNLLRYNEERLENYMKENHPDRMDQYNEMKKSALGSQADIDSVLYGHLELVLWLDALVHPDPRFFNKEKDELVKRIERYHNSIEPDSPVALSEIRQFWDSVLPAAALTYEDGFFQQFNHHYKLLTQAENPEEIARILSLSIEMMQASQDEGGIRLDALLWTIIIVGGCIILTLSYVGFRKYQAEKKEKTSRLHKRKPNS</sequence>
<name>A0A1H4CP23_9BACI</name>
<protein>
    <submittedName>
        <fullName evidence="3">Sporulation protein YpjB</fullName>
    </submittedName>
</protein>
<proteinExistence type="predicted"/>
<keyword evidence="1" id="KW-1133">Transmembrane helix</keyword>
<dbReference type="EMBL" id="FNQR01000006">
    <property type="protein sequence ID" value="SEA62089.1"/>
    <property type="molecule type" value="Genomic_DNA"/>
</dbReference>
<evidence type="ECO:0000256" key="2">
    <source>
        <dbReference type="SAM" id="SignalP"/>
    </source>
</evidence>
<keyword evidence="1" id="KW-0812">Transmembrane</keyword>
<dbReference type="Pfam" id="PF09577">
    <property type="entry name" value="Spore_YpjB"/>
    <property type="match status" value="1"/>
</dbReference>
<dbReference type="STRING" id="571932.SAMN05421743_106129"/>
<reference evidence="3 4" key="1">
    <citation type="submission" date="2016-10" db="EMBL/GenBank/DDBJ databases">
        <authorList>
            <person name="de Groot N.N."/>
        </authorList>
    </citation>
    <scope>NUCLEOTIDE SEQUENCE [LARGE SCALE GENOMIC DNA]</scope>
    <source>
        <strain evidence="3 4">CCM7597</strain>
    </source>
</reference>
<gene>
    <name evidence="3" type="ORF">SAMN05421743_106129</name>
</gene>
<evidence type="ECO:0000313" key="4">
    <source>
        <dbReference type="Proteomes" id="UP000198584"/>
    </source>
</evidence>
<keyword evidence="2" id="KW-0732">Signal</keyword>
<dbReference type="Proteomes" id="UP000198584">
    <property type="component" value="Unassembled WGS sequence"/>
</dbReference>
<feature type="chain" id="PRO_5011547376" evidence="2">
    <location>
        <begin position="25"/>
        <end position="248"/>
    </location>
</feature>
<dbReference type="PROSITE" id="PS51257">
    <property type="entry name" value="PROKAR_LIPOPROTEIN"/>
    <property type="match status" value="1"/>
</dbReference>
<organism evidence="3 4">
    <name type="scientific">Thalassobacillus cyri</name>
    <dbReference type="NCBI Taxonomy" id="571932"/>
    <lineage>
        <taxon>Bacteria</taxon>
        <taxon>Bacillati</taxon>
        <taxon>Bacillota</taxon>
        <taxon>Bacilli</taxon>
        <taxon>Bacillales</taxon>
        <taxon>Bacillaceae</taxon>
        <taxon>Thalassobacillus</taxon>
    </lineage>
</organism>
<keyword evidence="4" id="KW-1185">Reference proteome</keyword>